<dbReference type="PROSITE" id="PS51144">
    <property type="entry name" value="ALPHA_CA_2"/>
    <property type="match status" value="1"/>
</dbReference>
<accession>A0ABS6TDB4</accession>
<comment type="catalytic activity">
    <reaction evidence="2">
        <text>hydrogencarbonate + H(+) = CO2 + H2O</text>
        <dbReference type="Rhea" id="RHEA:10748"/>
        <dbReference type="ChEBI" id="CHEBI:15377"/>
        <dbReference type="ChEBI" id="CHEBI:15378"/>
        <dbReference type="ChEBI" id="CHEBI:16526"/>
        <dbReference type="ChEBI" id="CHEBI:17544"/>
        <dbReference type="EC" id="4.2.1.1"/>
    </reaction>
</comment>
<dbReference type="Pfam" id="PF00194">
    <property type="entry name" value="Carb_anhydrase"/>
    <property type="match status" value="1"/>
</dbReference>
<reference evidence="4 5" key="1">
    <citation type="submission" date="2021-06" db="EMBL/GenBank/DDBJ databases">
        <title>Enterococcus alishanensis sp. nov., a novel lactic acid bacterium isolated from fresh coffee beans.</title>
        <authorList>
            <person name="Chen Y.-S."/>
        </authorList>
    </citation>
    <scope>NUCLEOTIDE SEQUENCE [LARGE SCALE GENOMIC DNA]</scope>
    <source>
        <strain evidence="4 5">ALS3</strain>
    </source>
</reference>
<comment type="caution">
    <text evidence="4">The sequence shown here is derived from an EMBL/GenBank/DDBJ whole genome shotgun (WGS) entry which is preliminary data.</text>
</comment>
<dbReference type="PANTHER" id="PTHR18952">
    <property type="entry name" value="CARBONIC ANHYDRASE"/>
    <property type="match status" value="1"/>
</dbReference>
<evidence type="ECO:0000313" key="4">
    <source>
        <dbReference type="EMBL" id="MBV7390891.1"/>
    </source>
</evidence>
<dbReference type="PANTHER" id="PTHR18952:SF265">
    <property type="entry name" value="CARBONIC ANHYDRASE"/>
    <property type="match status" value="1"/>
</dbReference>
<keyword evidence="5" id="KW-1185">Reference proteome</keyword>
<dbReference type="InterPro" id="IPR001148">
    <property type="entry name" value="CA_dom"/>
</dbReference>
<sequence>MLKSFLIDYLQQEKWQPDGGEAQSPIAIVTQDTITQTDENAGLYFSFEKEVCNFNNNGQNLQLLALGEAILNGERHVLMQVHFHSEAEHTIDGQSFPLEGHFVYQNGNGELAVVAVLFAEGEENQEFQQVLAEFDSENALMISAELLLPENKSYYHYTGSLTTPPLTENVKWFVLQENLTVSTSQIEAFCALHGKNRRQLQPLNQRTVFAYHC</sequence>
<proteinExistence type="inferred from homology"/>
<evidence type="ECO:0000256" key="2">
    <source>
        <dbReference type="ARBA" id="ARBA00048348"/>
    </source>
</evidence>
<dbReference type="EMBL" id="JAHUZB010000003">
    <property type="protein sequence ID" value="MBV7390891.1"/>
    <property type="molecule type" value="Genomic_DNA"/>
</dbReference>
<dbReference type="Proteomes" id="UP000774130">
    <property type="component" value="Unassembled WGS sequence"/>
</dbReference>
<organism evidence="4 5">
    <name type="scientific">Enterococcus alishanensis</name>
    <dbReference type="NCBI Taxonomy" id="1303817"/>
    <lineage>
        <taxon>Bacteria</taxon>
        <taxon>Bacillati</taxon>
        <taxon>Bacillota</taxon>
        <taxon>Bacilli</taxon>
        <taxon>Lactobacillales</taxon>
        <taxon>Enterococcaceae</taxon>
        <taxon>Enterococcus</taxon>
    </lineage>
</organism>
<evidence type="ECO:0000313" key="5">
    <source>
        <dbReference type="Proteomes" id="UP000774130"/>
    </source>
</evidence>
<gene>
    <name evidence="4" type="ORF">KUA55_09375</name>
</gene>
<comment type="similarity">
    <text evidence="1">Belongs to the alpha-carbonic anhydrase family.</text>
</comment>
<feature type="domain" description="Alpha-carbonic anhydrase" evidence="3">
    <location>
        <begin position="1"/>
        <end position="212"/>
    </location>
</feature>
<protein>
    <submittedName>
        <fullName evidence="4">Carbonic anhydrase family protein</fullName>
    </submittedName>
</protein>
<name>A0ABS6TDB4_9ENTE</name>
<dbReference type="SMART" id="SM01057">
    <property type="entry name" value="Carb_anhydrase"/>
    <property type="match status" value="1"/>
</dbReference>
<evidence type="ECO:0000259" key="3">
    <source>
        <dbReference type="PROSITE" id="PS51144"/>
    </source>
</evidence>
<evidence type="ECO:0000256" key="1">
    <source>
        <dbReference type="ARBA" id="ARBA00010718"/>
    </source>
</evidence>
<dbReference type="InterPro" id="IPR023561">
    <property type="entry name" value="Carbonic_anhydrase_a-class"/>
</dbReference>
<dbReference type="CDD" id="cd03124">
    <property type="entry name" value="alpha_CA_prokaryotic_like"/>
    <property type="match status" value="1"/>
</dbReference>
<dbReference type="InterPro" id="IPR041891">
    <property type="entry name" value="Alpha_CA_prokaryot-like"/>
</dbReference>